<gene>
    <name evidence="2" type="ORF">ACA1_335110</name>
</gene>
<dbReference type="AlphaFoldDB" id="L8HE61"/>
<feature type="chain" id="PRO_5003990654" evidence="1">
    <location>
        <begin position="26"/>
        <end position="210"/>
    </location>
</feature>
<dbReference type="RefSeq" id="XP_004353352.1">
    <property type="nucleotide sequence ID" value="XM_004353300.1"/>
</dbReference>
<evidence type="ECO:0000313" key="3">
    <source>
        <dbReference type="Proteomes" id="UP000011083"/>
    </source>
</evidence>
<dbReference type="GeneID" id="14924819"/>
<name>L8HE61_ACACF</name>
<dbReference type="VEuPathDB" id="AmoebaDB:ACA1_335110"/>
<dbReference type="KEGG" id="acan:ACA1_335110"/>
<protein>
    <submittedName>
        <fullName evidence="2">Multiple EGFlike-domains 10, putative</fullName>
    </submittedName>
</protein>
<organism evidence="2 3">
    <name type="scientific">Acanthamoeba castellanii (strain ATCC 30010 / Neff)</name>
    <dbReference type="NCBI Taxonomy" id="1257118"/>
    <lineage>
        <taxon>Eukaryota</taxon>
        <taxon>Amoebozoa</taxon>
        <taxon>Discosea</taxon>
        <taxon>Longamoebia</taxon>
        <taxon>Centramoebida</taxon>
        <taxon>Acanthamoebidae</taxon>
        <taxon>Acanthamoeba</taxon>
    </lineage>
</organism>
<dbReference type="EMBL" id="KB007845">
    <property type="protein sequence ID" value="ELR23824.1"/>
    <property type="molecule type" value="Genomic_DNA"/>
</dbReference>
<evidence type="ECO:0000313" key="2">
    <source>
        <dbReference type="EMBL" id="ELR23824.1"/>
    </source>
</evidence>
<keyword evidence="1" id="KW-0732">Signal</keyword>
<dbReference type="Proteomes" id="UP000011083">
    <property type="component" value="Unassembled WGS sequence"/>
</dbReference>
<sequence length="210" mass="22070">MVSTARNLVYLVVFLVAISAGRVSAQTPQCALAFQLSQTITCVNGGSWVDVSEGFGYCSCPNSCSEGYLGQLDCSCTSAFCASAQFNLDCTCDCTGKVCYNSGTVTDSCGCLCNNTCLRDGLRNSECGCQCYYACANGGQLNPDCSCECSTECVNGGYPRLGLLVLVPHGVRQRHSGVPHNCGPCYPQGGPLQLYNNCKNSAQVALCLVS</sequence>
<accession>L8HE61</accession>
<feature type="signal peptide" evidence="1">
    <location>
        <begin position="1"/>
        <end position="25"/>
    </location>
</feature>
<keyword evidence="3" id="KW-1185">Reference proteome</keyword>
<reference evidence="2 3" key="1">
    <citation type="journal article" date="2013" name="Genome Biol.">
        <title>Genome of Acanthamoeba castellanii highlights extensive lateral gene transfer and early evolution of tyrosine kinase signaling.</title>
        <authorList>
            <person name="Clarke M."/>
            <person name="Lohan A.J."/>
            <person name="Liu B."/>
            <person name="Lagkouvardos I."/>
            <person name="Roy S."/>
            <person name="Zafar N."/>
            <person name="Bertelli C."/>
            <person name="Schilde C."/>
            <person name="Kianianmomeni A."/>
            <person name="Burglin T.R."/>
            <person name="Frech C."/>
            <person name="Turcotte B."/>
            <person name="Kopec K.O."/>
            <person name="Synnott J.M."/>
            <person name="Choo C."/>
            <person name="Paponov I."/>
            <person name="Finkler A."/>
            <person name="Soon Heng Tan C."/>
            <person name="Hutchins A.P."/>
            <person name="Weinmeier T."/>
            <person name="Rattei T."/>
            <person name="Chu J.S."/>
            <person name="Gimenez G."/>
            <person name="Irimia M."/>
            <person name="Rigden D.J."/>
            <person name="Fitzpatrick D.A."/>
            <person name="Lorenzo-Morales J."/>
            <person name="Bateman A."/>
            <person name="Chiu C.H."/>
            <person name="Tang P."/>
            <person name="Hegemann P."/>
            <person name="Fromm H."/>
            <person name="Raoult D."/>
            <person name="Greub G."/>
            <person name="Miranda-Saavedra D."/>
            <person name="Chen N."/>
            <person name="Nash P."/>
            <person name="Ginger M.L."/>
            <person name="Horn M."/>
            <person name="Schaap P."/>
            <person name="Caler L."/>
            <person name="Loftus B."/>
        </authorList>
    </citation>
    <scope>NUCLEOTIDE SEQUENCE [LARGE SCALE GENOMIC DNA]</scope>
    <source>
        <strain evidence="2 3">Neff</strain>
    </source>
</reference>
<evidence type="ECO:0000256" key="1">
    <source>
        <dbReference type="SAM" id="SignalP"/>
    </source>
</evidence>
<proteinExistence type="predicted"/>